<keyword evidence="2" id="KW-0677">Repeat</keyword>
<dbReference type="PANTHER" id="PTHR24412">
    <property type="entry name" value="KELCH PROTEIN"/>
    <property type="match status" value="1"/>
</dbReference>
<dbReference type="SUPFAM" id="SSF49313">
    <property type="entry name" value="Cadherin-like"/>
    <property type="match status" value="1"/>
</dbReference>
<reference evidence="3 4" key="1">
    <citation type="submission" date="2016-10" db="EMBL/GenBank/DDBJ databases">
        <title>Complete genome sequences of three Cupriavidus strains isolated from various Malaysian environments.</title>
        <authorList>
            <person name="Abdullah A.A.-A."/>
            <person name="Shafie N.A.H."/>
            <person name="Lau N.S."/>
        </authorList>
    </citation>
    <scope>NUCLEOTIDE SEQUENCE [LARGE SCALE GENOMIC DNA]</scope>
    <source>
        <strain evidence="3 4">USMAA1020</strain>
    </source>
</reference>
<keyword evidence="4" id="KW-1185">Reference proteome</keyword>
<dbReference type="InterPro" id="IPR013783">
    <property type="entry name" value="Ig-like_fold"/>
</dbReference>
<gene>
    <name evidence="3" type="ORF">BKK80_04580</name>
</gene>
<dbReference type="InterPro" id="IPR037293">
    <property type="entry name" value="Gal_Oxidase_central_sf"/>
</dbReference>
<evidence type="ECO:0000256" key="2">
    <source>
        <dbReference type="ARBA" id="ARBA00022737"/>
    </source>
</evidence>
<dbReference type="Pfam" id="PF05345">
    <property type="entry name" value="He_PIG"/>
    <property type="match status" value="2"/>
</dbReference>
<accession>A0ABN4TS37</accession>
<dbReference type="InterPro" id="IPR015915">
    <property type="entry name" value="Kelch-typ_b-propeller"/>
</dbReference>
<dbReference type="Proteomes" id="UP000177515">
    <property type="component" value="Chromosome 1"/>
</dbReference>
<dbReference type="Gene3D" id="2.120.10.80">
    <property type="entry name" value="Kelch-type beta propeller"/>
    <property type="match status" value="1"/>
</dbReference>
<organism evidence="3 4">
    <name type="scientific">Cupriavidus malaysiensis</name>
    <dbReference type="NCBI Taxonomy" id="367825"/>
    <lineage>
        <taxon>Bacteria</taxon>
        <taxon>Pseudomonadati</taxon>
        <taxon>Pseudomonadota</taxon>
        <taxon>Betaproteobacteria</taxon>
        <taxon>Burkholderiales</taxon>
        <taxon>Burkholderiaceae</taxon>
        <taxon>Cupriavidus</taxon>
    </lineage>
</organism>
<dbReference type="InterPro" id="IPR011043">
    <property type="entry name" value="Gal_Oxase/kelch_b-propeller"/>
</dbReference>
<sequence>MTATNPAGSATARVQIEVKAEAVAPEQLRYQDESVVYEAGTSIPPNAPRNLGGEITSYEISPALPTGLALHRGTGVISGTPRAAAAPVSYVVTGSNAKGSVSVSLRIEVSERVVAPVSLQYGAASVVYSQGQAIAENVPQSTGGKITAYSVTPALPAGLSLHPSTGVISGTPARAQGESVHTVLGKNAAGSVSATVRIAVAATGRWETAGSRLQGPQRTTATLLPDGKVLVVGGVVSVPGPGSTRAGHQAGIFPPQSLINTADVYDPATRQWTSAGEVATMRTHHTATLLPNGLVLLVGGWIGPSATLYDPGTGTFNTITGNKIYEPHTATLLPNGKVLVIGNVDKLNGEGDGNVTMAELYDPTTGTWSQAAAIDQADPGYRSHRKHTATLLPDGRVLVMLGANARLYDPATDTWTKTAGPTAEHSMHTATLLPNGKVLIVGNGGTQTELYDPASGQWASGGTLPDPVGEHAAVLLPNGNVLIAGGRRSVLNLLARDDNSAFLYEPDSATWIQASSMAVNRSQHAAVLLTDGGVLVVGGAWTSSAEIYR</sequence>
<dbReference type="SMART" id="SM00612">
    <property type="entry name" value="Kelch"/>
    <property type="match status" value="3"/>
</dbReference>
<dbReference type="Gene3D" id="2.60.40.10">
    <property type="entry name" value="Immunoglobulins"/>
    <property type="match status" value="2"/>
</dbReference>
<dbReference type="EMBL" id="CP017754">
    <property type="protein sequence ID" value="AOZ07958.1"/>
    <property type="molecule type" value="Genomic_DNA"/>
</dbReference>
<evidence type="ECO:0000313" key="3">
    <source>
        <dbReference type="EMBL" id="AOZ07958.1"/>
    </source>
</evidence>
<evidence type="ECO:0000313" key="4">
    <source>
        <dbReference type="Proteomes" id="UP000177515"/>
    </source>
</evidence>
<name>A0ABN4TS37_9BURK</name>
<keyword evidence="1" id="KW-0880">Kelch repeat</keyword>
<protein>
    <submittedName>
        <fullName evidence="3">Uncharacterized protein</fullName>
    </submittedName>
</protein>
<proteinExistence type="predicted"/>
<dbReference type="Gene3D" id="2.130.10.80">
    <property type="entry name" value="Galactose oxidase/kelch, beta-propeller"/>
    <property type="match status" value="3"/>
</dbReference>
<dbReference type="PANTHER" id="PTHR24412:SF489">
    <property type="entry name" value="RING FINGER DOMAIN AND KELCH REPEAT-CONTAINING PROTEIN DDB_G0271372"/>
    <property type="match status" value="1"/>
</dbReference>
<evidence type="ECO:0000256" key="1">
    <source>
        <dbReference type="ARBA" id="ARBA00022441"/>
    </source>
</evidence>
<dbReference type="SUPFAM" id="SSF50965">
    <property type="entry name" value="Galactose oxidase, central domain"/>
    <property type="match status" value="2"/>
</dbReference>
<dbReference type="InterPro" id="IPR006652">
    <property type="entry name" value="Kelch_1"/>
</dbReference>
<dbReference type="InterPro" id="IPR015919">
    <property type="entry name" value="Cadherin-like_sf"/>
</dbReference>